<dbReference type="PANTHER" id="PTHR11364:SF27">
    <property type="entry name" value="SULFURTRANSFERASE"/>
    <property type="match status" value="1"/>
</dbReference>
<dbReference type="AlphaFoldDB" id="A0A1B9G0B2"/>
<dbReference type="Pfam" id="PF00581">
    <property type="entry name" value="Rhodanese"/>
    <property type="match status" value="1"/>
</dbReference>
<dbReference type="Gene3D" id="3.40.250.10">
    <property type="entry name" value="Rhodanese-like domain"/>
    <property type="match status" value="2"/>
</dbReference>
<feature type="compositionally biased region" description="Polar residues" evidence="3">
    <location>
        <begin position="190"/>
        <end position="201"/>
    </location>
</feature>
<dbReference type="InterPro" id="IPR001763">
    <property type="entry name" value="Rhodanese-like_dom"/>
</dbReference>
<evidence type="ECO:0000259" key="4">
    <source>
        <dbReference type="PROSITE" id="PS50206"/>
    </source>
</evidence>
<sequence>MRFLAITKLGLARRGLHTSPIARVPLLITPKEYQDLPKRTTLPLDVSWHMPNSTRSAVAEFLSGPRIPNSKRFDLDEVAELDLDKNPLSLTHMLPKPERFVEECRKLGLRNDDHVVLYDTIGIFSSPRALYTFKAFGHENVSVLDGGLPRYIEEGYEVETGDVKPTLKESQYKLPKSWKEDWVRSYEQVVSNSEKPTSDPSSELLLDHRPLPRFTGEAPEPRPGLSSGHIPNSLPLPFPQYLNAANDKIPYSSYKSIEELQEVFEKALGGREKLEKYIEEQRGVVLSCGSGMTAAIGWLANELIREKKGRGLRTALYDESWTGYALRKESKIVKGNA</sequence>
<evidence type="ECO:0000256" key="3">
    <source>
        <dbReference type="SAM" id="MobiDB-lite"/>
    </source>
</evidence>
<evidence type="ECO:0000256" key="2">
    <source>
        <dbReference type="ARBA" id="ARBA00022737"/>
    </source>
</evidence>
<dbReference type="EMBL" id="CP144545">
    <property type="protein sequence ID" value="WVW84792.1"/>
    <property type="molecule type" value="Genomic_DNA"/>
</dbReference>
<reference evidence="5" key="3">
    <citation type="submission" date="2014-01" db="EMBL/GenBank/DDBJ databases">
        <title>Evolution of pathogenesis and genome organization in the Tremellales.</title>
        <authorList>
            <person name="Cuomo C."/>
            <person name="Litvintseva A."/>
            <person name="Heitman J."/>
            <person name="Chen Y."/>
            <person name="Sun S."/>
            <person name="Springer D."/>
            <person name="Dromer F."/>
            <person name="Young S."/>
            <person name="Zeng Q."/>
            <person name="Chapman S."/>
            <person name="Gujja S."/>
            <person name="Saif S."/>
            <person name="Birren B."/>
        </authorList>
    </citation>
    <scope>NUCLEOTIDE SEQUENCE</scope>
    <source>
        <strain evidence="5">CBS 10118</strain>
    </source>
</reference>
<evidence type="ECO:0000313" key="7">
    <source>
        <dbReference type="Proteomes" id="UP000092730"/>
    </source>
</evidence>
<proteinExistence type="predicted"/>
<keyword evidence="7" id="KW-1185">Reference proteome</keyword>
<dbReference type="SUPFAM" id="SSF52821">
    <property type="entry name" value="Rhodanese/Cell cycle control phosphatase"/>
    <property type="match status" value="2"/>
</dbReference>
<organism evidence="5">
    <name type="scientific">Kwoniella bestiolae CBS 10118</name>
    <dbReference type="NCBI Taxonomy" id="1296100"/>
    <lineage>
        <taxon>Eukaryota</taxon>
        <taxon>Fungi</taxon>
        <taxon>Dikarya</taxon>
        <taxon>Basidiomycota</taxon>
        <taxon>Agaricomycotina</taxon>
        <taxon>Tremellomycetes</taxon>
        <taxon>Tremellales</taxon>
        <taxon>Cryptococcaceae</taxon>
        <taxon>Kwoniella</taxon>
    </lineage>
</organism>
<dbReference type="Proteomes" id="UP000092730">
    <property type="component" value="Chromosome 5"/>
</dbReference>
<feature type="domain" description="Rhodanese" evidence="4">
    <location>
        <begin position="66"/>
        <end position="160"/>
    </location>
</feature>
<dbReference type="PROSITE" id="PS50206">
    <property type="entry name" value="RHODANESE_3"/>
    <property type="match status" value="2"/>
</dbReference>
<dbReference type="CDD" id="cd01449">
    <property type="entry name" value="TST_Repeat_2"/>
    <property type="match status" value="1"/>
</dbReference>
<protein>
    <submittedName>
        <fullName evidence="5">Thiosulfate/3-mercaptopyruvate sulfurtransferase</fullName>
    </submittedName>
</protein>
<reference evidence="6" key="2">
    <citation type="submission" date="2013-07" db="EMBL/GenBank/DDBJ databases">
        <authorList>
            <consortium name="The Broad Institute Genome Sequencing Platform"/>
            <person name="Cuomo C."/>
            <person name="Litvintseva A."/>
            <person name="Chen Y."/>
            <person name="Heitman J."/>
            <person name="Sun S."/>
            <person name="Springer D."/>
            <person name="Dromer F."/>
            <person name="Young S.K."/>
            <person name="Zeng Q."/>
            <person name="Gargeya S."/>
            <person name="Fitzgerald M."/>
            <person name="Abouelleil A."/>
            <person name="Alvarado L."/>
            <person name="Berlin A.M."/>
            <person name="Chapman S.B."/>
            <person name="Dewar J."/>
            <person name="Goldberg J."/>
            <person name="Griggs A."/>
            <person name="Gujja S."/>
            <person name="Hansen M."/>
            <person name="Howarth C."/>
            <person name="Imamovic A."/>
            <person name="Larimer J."/>
            <person name="McCowan C."/>
            <person name="Murphy C."/>
            <person name="Pearson M."/>
            <person name="Priest M."/>
            <person name="Roberts A."/>
            <person name="Saif S."/>
            <person name="Shea T."/>
            <person name="Sykes S."/>
            <person name="Wortman J."/>
            <person name="Nusbaum C."/>
            <person name="Birren B."/>
        </authorList>
    </citation>
    <scope>NUCLEOTIDE SEQUENCE</scope>
    <source>
        <strain evidence="6">CBS 10118</strain>
    </source>
</reference>
<dbReference type="InterPro" id="IPR045078">
    <property type="entry name" value="TST/MPST-like"/>
</dbReference>
<keyword evidence="5" id="KW-0670">Pyruvate</keyword>
<name>A0A1B9G0B2_9TREE</name>
<evidence type="ECO:0000313" key="6">
    <source>
        <dbReference type="EMBL" id="WVW84792.1"/>
    </source>
</evidence>
<dbReference type="STRING" id="1296100.A0A1B9G0B2"/>
<feature type="region of interest" description="Disordered" evidence="3">
    <location>
        <begin position="190"/>
        <end position="230"/>
    </location>
</feature>
<dbReference type="GeneID" id="30210307"/>
<gene>
    <name evidence="5" type="ORF">I302_05908</name>
    <name evidence="6" type="ORF">I302_106827</name>
</gene>
<keyword evidence="1 5" id="KW-0808">Transferase</keyword>
<dbReference type="GO" id="GO:0004792">
    <property type="term" value="F:thiosulfate-cyanide sulfurtransferase activity"/>
    <property type="evidence" value="ECO:0007669"/>
    <property type="project" value="TreeGrafter"/>
</dbReference>
<dbReference type="EMBL" id="KI894022">
    <property type="protein sequence ID" value="OCF24448.1"/>
    <property type="molecule type" value="Genomic_DNA"/>
</dbReference>
<dbReference type="InterPro" id="IPR036873">
    <property type="entry name" value="Rhodanese-like_dom_sf"/>
</dbReference>
<feature type="domain" description="Rhodanese" evidence="4">
    <location>
        <begin position="199"/>
        <end position="333"/>
    </location>
</feature>
<dbReference type="OrthoDB" id="270167at2759"/>
<dbReference type="SMART" id="SM00450">
    <property type="entry name" value="RHOD"/>
    <property type="match status" value="2"/>
</dbReference>
<dbReference type="GO" id="GO:0005739">
    <property type="term" value="C:mitochondrion"/>
    <property type="evidence" value="ECO:0007669"/>
    <property type="project" value="TreeGrafter"/>
</dbReference>
<dbReference type="PANTHER" id="PTHR11364">
    <property type="entry name" value="THIOSULFATE SULFERTANSFERASE"/>
    <property type="match status" value="1"/>
</dbReference>
<dbReference type="RefSeq" id="XP_019045518.1">
    <property type="nucleotide sequence ID" value="XM_019192521.1"/>
</dbReference>
<reference evidence="5" key="1">
    <citation type="submission" date="2013-07" db="EMBL/GenBank/DDBJ databases">
        <title>The Genome Sequence of Cryptococcus bestiolae CBS10118.</title>
        <authorList>
            <consortium name="The Broad Institute Genome Sequencing Platform"/>
            <person name="Cuomo C."/>
            <person name="Litvintseva A."/>
            <person name="Chen Y."/>
            <person name="Heitman J."/>
            <person name="Sun S."/>
            <person name="Springer D."/>
            <person name="Dromer F."/>
            <person name="Young S.K."/>
            <person name="Zeng Q."/>
            <person name="Gargeya S."/>
            <person name="Fitzgerald M."/>
            <person name="Abouelleil A."/>
            <person name="Alvarado L."/>
            <person name="Berlin A.M."/>
            <person name="Chapman S.B."/>
            <person name="Dewar J."/>
            <person name="Goldberg J."/>
            <person name="Griggs A."/>
            <person name="Gujja S."/>
            <person name="Hansen M."/>
            <person name="Howarth C."/>
            <person name="Imamovic A."/>
            <person name="Larimer J."/>
            <person name="McCowan C."/>
            <person name="Murphy C."/>
            <person name="Pearson M."/>
            <person name="Priest M."/>
            <person name="Roberts A."/>
            <person name="Saif S."/>
            <person name="Shea T."/>
            <person name="Sykes S."/>
            <person name="Wortman J."/>
            <person name="Nusbaum C."/>
            <person name="Birren B."/>
        </authorList>
    </citation>
    <scope>NUCLEOTIDE SEQUENCE [LARGE SCALE GENOMIC DNA]</scope>
    <source>
        <strain evidence="5">CBS 10118</strain>
    </source>
</reference>
<reference evidence="6" key="4">
    <citation type="submission" date="2024-02" db="EMBL/GenBank/DDBJ databases">
        <title>Comparative genomics of Cryptococcus and Kwoniella reveals pathogenesis evolution and contrasting modes of karyotype evolution via chromosome fusion or intercentromeric recombination.</title>
        <authorList>
            <person name="Coelho M.A."/>
            <person name="David-Palma M."/>
            <person name="Shea T."/>
            <person name="Bowers K."/>
            <person name="McGinley-Smith S."/>
            <person name="Mohammad A.W."/>
            <person name="Gnirke A."/>
            <person name="Yurkov A.M."/>
            <person name="Nowrousian M."/>
            <person name="Sun S."/>
            <person name="Cuomo C.A."/>
            <person name="Heitman J."/>
        </authorList>
    </citation>
    <scope>NUCLEOTIDE SEQUENCE</scope>
    <source>
        <strain evidence="6">CBS 10118</strain>
    </source>
</reference>
<evidence type="ECO:0000313" key="5">
    <source>
        <dbReference type="EMBL" id="OCF24448.1"/>
    </source>
</evidence>
<accession>A0A1B9G0B2</accession>
<dbReference type="CDD" id="cd01448">
    <property type="entry name" value="TST_Repeat_1"/>
    <property type="match status" value="1"/>
</dbReference>
<keyword evidence="2" id="KW-0677">Repeat</keyword>
<dbReference type="KEGG" id="kbi:30210307"/>
<dbReference type="VEuPathDB" id="FungiDB:I302_05908"/>
<evidence type="ECO:0000256" key="1">
    <source>
        <dbReference type="ARBA" id="ARBA00022679"/>
    </source>
</evidence>